<dbReference type="Gene3D" id="3.55.50.30">
    <property type="match status" value="1"/>
</dbReference>
<gene>
    <name evidence="5" type="ORF">DF182_21840</name>
</gene>
<keyword evidence="2" id="KW-0472">Membrane</keyword>
<feature type="transmembrane region" description="Helical" evidence="2">
    <location>
        <begin position="76"/>
        <end position="98"/>
    </location>
</feature>
<evidence type="ECO:0000259" key="4">
    <source>
        <dbReference type="Pfam" id="PF16344"/>
    </source>
</evidence>
<dbReference type="PANTHER" id="PTHR30273">
    <property type="entry name" value="PERIPLASMIC SIGNAL SENSOR AND SIGMA FACTOR ACTIVATOR FECR-RELATED"/>
    <property type="match status" value="1"/>
</dbReference>
<dbReference type="Pfam" id="PF16344">
    <property type="entry name" value="FecR_C"/>
    <property type="match status" value="1"/>
</dbReference>
<feature type="domain" description="FecR protein" evidence="3">
    <location>
        <begin position="172"/>
        <end position="261"/>
    </location>
</feature>
<protein>
    <recommendedName>
        <fullName evidence="7">Iron dicitrate transport regulator FecR</fullName>
    </recommendedName>
</protein>
<dbReference type="Pfam" id="PF04773">
    <property type="entry name" value="FecR"/>
    <property type="match status" value="1"/>
</dbReference>
<keyword evidence="2" id="KW-1133">Transmembrane helix</keyword>
<feature type="region of interest" description="Disordered" evidence="1">
    <location>
        <begin position="1"/>
        <end position="29"/>
    </location>
</feature>
<dbReference type="InterPro" id="IPR032508">
    <property type="entry name" value="FecR_C"/>
</dbReference>
<evidence type="ECO:0000313" key="5">
    <source>
        <dbReference type="EMBL" id="RBL89170.1"/>
    </source>
</evidence>
<evidence type="ECO:0008006" key="7">
    <source>
        <dbReference type="Google" id="ProtNLM"/>
    </source>
</evidence>
<comment type="caution">
    <text evidence="5">The sequence shown here is derived from an EMBL/GenBank/DDBJ whole genome shotgun (WGS) entry which is preliminary data.</text>
</comment>
<dbReference type="GO" id="GO:0016989">
    <property type="term" value="F:sigma factor antagonist activity"/>
    <property type="evidence" value="ECO:0007669"/>
    <property type="project" value="TreeGrafter"/>
</dbReference>
<reference evidence="5 6" key="1">
    <citation type="submission" date="2018-05" db="EMBL/GenBank/DDBJ databases">
        <title>Chitinophaga sp. K3CV102501T nov., isolated from isolated from a monsoon evergreen broad-leaved forest soil.</title>
        <authorList>
            <person name="Lv Y."/>
        </authorList>
    </citation>
    <scope>NUCLEOTIDE SEQUENCE [LARGE SCALE GENOMIC DNA]</scope>
    <source>
        <strain evidence="5 6">GDMCC 1.1325</strain>
    </source>
</reference>
<feature type="domain" description="Protein FecR C-terminal" evidence="4">
    <location>
        <begin position="302"/>
        <end position="364"/>
    </location>
</feature>
<evidence type="ECO:0000256" key="1">
    <source>
        <dbReference type="SAM" id="MobiDB-lite"/>
    </source>
</evidence>
<organism evidence="5 6">
    <name type="scientific">Chitinophaga flava</name>
    <dbReference type="NCBI Taxonomy" id="2259036"/>
    <lineage>
        <taxon>Bacteria</taxon>
        <taxon>Pseudomonadati</taxon>
        <taxon>Bacteroidota</taxon>
        <taxon>Chitinophagia</taxon>
        <taxon>Chitinophagales</taxon>
        <taxon>Chitinophagaceae</taxon>
        <taxon>Chitinophaga</taxon>
    </lineage>
</organism>
<dbReference type="InterPro" id="IPR006860">
    <property type="entry name" value="FecR"/>
</dbReference>
<dbReference type="PIRSF" id="PIRSF018266">
    <property type="entry name" value="FecR"/>
    <property type="match status" value="1"/>
</dbReference>
<proteinExistence type="predicted"/>
<evidence type="ECO:0000259" key="3">
    <source>
        <dbReference type="Pfam" id="PF04773"/>
    </source>
</evidence>
<accession>A0A365XSQ9</accession>
<dbReference type="EMBL" id="QFFJ01000002">
    <property type="protein sequence ID" value="RBL89170.1"/>
    <property type="molecule type" value="Genomic_DNA"/>
</dbReference>
<dbReference type="Proteomes" id="UP000253410">
    <property type="component" value="Unassembled WGS sequence"/>
</dbReference>
<keyword evidence="2" id="KW-0812">Transmembrane</keyword>
<dbReference type="RefSeq" id="WP_113617916.1">
    <property type="nucleotide sequence ID" value="NZ_QFFJ01000002.1"/>
</dbReference>
<name>A0A365XSQ9_9BACT</name>
<dbReference type="OrthoDB" id="737880at2"/>
<dbReference type="AlphaFoldDB" id="A0A365XSQ9"/>
<dbReference type="PANTHER" id="PTHR30273:SF2">
    <property type="entry name" value="PROTEIN FECR"/>
    <property type="match status" value="1"/>
</dbReference>
<sequence length="376" mass="40918">MTENQPSPDWDKLAARPEQSGQEGDALPPEEEAMLQEYLLIREAAPGWQEIATLDTEAAWQGVAARITHHKKAHFNWFRVAAAAVVTGLIAGGAVFLLKSPHQKPTTTVAAHTAGKNNQVKLITGSGAAVLPDTLTRLREEDGTSISATSNTVSYNAAQTGKSPVYNTLMVPRGKTYKVVLSDGTQVWLNADSRLHFPVAFTGNTREVELEGEACFEAAPLAGKPFLVKAGGVKVVVLGTVFNVNAYTEKILTTLVSGKVRVDAGADIRELTPGQQAACRQGAMSIIKVDPEQFTAWKDGLLVFDNESLGDIMTRLGREYDYTVNFENTSLQHLRLGGNIEKYTDISQVLNLLEQLTDVHFIIHQPQRAIMVKQGK</sequence>
<keyword evidence="6" id="KW-1185">Reference proteome</keyword>
<evidence type="ECO:0000313" key="6">
    <source>
        <dbReference type="Proteomes" id="UP000253410"/>
    </source>
</evidence>
<dbReference type="InterPro" id="IPR012373">
    <property type="entry name" value="Ferrdict_sens_TM"/>
</dbReference>
<dbReference type="Gene3D" id="2.60.120.1440">
    <property type="match status" value="1"/>
</dbReference>
<evidence type="ECO:0000256" key="2">
    <source>
        <dbReference type="SAM" id="Phobius"/>
    </source>
</evidence>